<sequence length="246" mass="26324">MVLDYCERRPVSKNRPKKQPVGIFIFILIGAVTVSFGIGVMTGWLLFRQPQSKQIAPPPVAATPNQRAGSATLPASQPPPNGQDVPLTFYQTLPHGGKAVIGSGLNPKKSDDDTGKKPANEETSTSQQQKAPAAKVVRPEEHADRADLPGEAAKRVEPSVDHGNAVKKQPVGKSTFCVQVASSKDRKDAEAVKARLTARGLAVYIVESKVQDKGVWFRVRLGKHLDQSEANDLAAKAGKGAIVIPE</sequence>
<feature type="region of interest" description="Disordered" evidence="1">
    <location>
        <begin position="55"/>
        <end position="167"/>
    </location>
</feature>
<feature type="compositionally biased region" description="Polar residues" evidence="1">
    <location>
        <begin position="121"/>
        <end position="130"/>
    </location>
</feature>
<accession>A5G3W4</accession>
<proteinExistence type="predicted"/>
<feature type="compositionally biased region" description="Basic and acidic residues" evidence="1">
    <location>
        <begin position="137"/>
        <end position="160"/>
    </location>
</feature>
<feature type="domain" description="SPOR" evidence="3">
    <location>
        <begin position="170"/>
        <end position="246"/>
    </location>
</feature>
<dbReference type="PROSITE" id="PS51724">
    <property type="entry name" value="SPOR"/>
    <property type="match status" value="1"/>
</dbReference>
<keyword evidence="2" id="KW-1133">Transmembrane helix</keyword>
<evidence type="ECO:0000313" key="4">
    <source>
        <dbReference type="EMBL" id="ABQ26482.1"/>
    </source>
</evidence>
<keyword evidence="5" id="KW-1185">Reference proteome</keyword>
<reference evidence="4 5" key="1">
    <citation type="submission" date="2007-05" db="EMBL/GenBank/DDBJ databases">
        <title>Complete sequence of Geobacter uraniireducens Rf4.</title>
        <authorList>
            <consortium name="US DOE Joint Genome Institute"/>
            <person name="Copeland A."/>
            <person name="Lucas S."/>
            <person name="Lapidus A."/>
            <person name="Barry K."/>
            <person name="Detter J.C."/>
            <person name="Glavina del Rio T."/>
            <person name="Hammon N."/>
            <person name="Israni S."/>
            <person name="Dalin E."/>
            <person name="Tice H."/>
            <person name="Pitluck S."/>
            <person name="Chertkov O."/>
            <person name="Brettin T."/>
            <person name="Bruce D."/>
            <person name="Han C."/>
            <person name="Schmutz J."/>
            <person name="Larimer F."/>
            <person name="Land M."/>
            <person name="Hauser L."/>
            <person name="Kyrpides N."/>
            <person name="Mikhailova N."/>
            <person name="Shelobolina E."/>
            <person name="Aklujkar M."/>
            <person name="Lovley D."/>
            <person name="Richardson P."/>
        </authorList>
    </citation>
    <scope>NUCLEOTIDE SEQUENCE [LARGE SCALE GENOMIC DNA]</scope>
    <source>
        <strain evidence="4 5">Rf4</strain>
    </source>
</reference>
<feature type="compositionally biased region" description="Basic and acidic residues" evidence="1">
    <location>
        <begin position="108"/>
        <end position="120"/>
    </location>
</feature>
<dbReference type="Proteomes" id="UP000006695">
    <property type="component" value="Chromosome"/>
</dbReference>
<protein>
    <submittedName>
        <fullName evidence="4">Sporulation domain protein</fullName>
    </submittedName>
</protein>
<evidence type="ECO:0000259" key="3">
    <source>
        <dbReference type="PROSITE" id="PS51724"/>
    </source>
</evidence>
<dbReference type="OrthoDB" id="7063246at2"/>
<dbReference type="RefSeq" id="WP_011939176.1">
    <property type="nucleotide sequence ID" value="NC_009483.1"/>
</dbReference>
<dbReference type="HOGENOM" id="CLU_1056728_0_0_7"/>
<name>A5G3W4_GEOUR</name>
<dbReference type="AlphaFoldDB" id="A5G3W4"/>
<evidence type="ECO:0000256" key="1">
    <source>
        <dbReference type="SAM" id="MobiDB-lite"/>
    </source>
</evidence>
<dbReference type="KEGG" id="gur:Gura_2303"/>
<dbReference type="Pfam" id="PF05036">
    <property type="entry name" value="SPOR"/>
    <property type="match status" value="1"/>
</dbReference>
<evidence type="ECO:0000313" key="5">
    <source>
        <dbReference type="Proteomes" id="UP000006695"/>
    </source>
</evidence>
<feature type="compositionally biased region" description="Polar residues" evidence="1">
    <location>
        <begin position="63"/>
        <end position="75"/>
    </location>
</feature>
<dbReference type="InterPro" id="IPR007730">
    <property type="entry name" value="SPOR-like_dom"/>
</dbReference>
<feature type="transmembrane region" description="Helical" evidence="2">
    <location>
        <begin position="21"/>
        <end position="47"/>
    </location>
</feature>
<keyword evidence="2" id="KW-0472">Membrane</keyword>
<dbReference type="EMBL" id="CP000698">
    <property type="protein sequence ID" value="ABQ26482.1"/>
    <property type="molecule type" value="Genomic_DNA"/>
</dbReference>
<dbReference type="SUPFAM" id="SSF110997">
    <property type="entry name" value="Sporulation related repeat"/>
    <property type="match status" value="1"/>
</dbReference>
<evidence type="ECO:0000256" key="2">
    <source>
        <dbReference type="SAM" id="Phobius"/>
    </source>
</evidence>
<gene>
    <name evidence="4" type="ordered locus">Gura_2303</name>
</gene>
<organism evidence="4 5">
    <name type="scientific">Geotalea uraniireducens (strain Rf4)</name>
    <name type="common">Geobacter uraniireducens</name>
    <dbReference type="NCBI Taxonomy" id="351605"/>
    <lineage>
        <taxon>Bacteria</taxon>
        <taxon>Pseudomonadati</taxon>
        <taxon>Thermodesulfobacteriota</taxon>
        <taxon>Desulfuromonadia</taxon>
        <taxon>Geobacterales</taxon>
        <taxon>Geobacteraceae</taxon>
        <taxon>Geotalea</taxon>
    </lineage>
</organism>
<dbReference type="Gene3D" id="3.30.70.1070">
    <property type="entry name" value="Sporulation related repeat"/>
    <property type="match status" value="1"/>
</dbReference>
<keyword evidence="2" id="KW-0812">Transmembrane</keyword>
<dbReference type="InterPro" id="IPR036680">
    <property type="entry name" value="SPOR-like_sf"/>
</dbReference>
<dbReference type="GO" id="GO:0042834">
    <property type="term" value="F:peptidoglycan binding"/>
    <property type="evidence" value="ECO:0007669"/>
    <property type="project" value="InterPro"/>
</dbReference>
<dbReference type="STRING" id="351605.Gura_2303"/>